<evidence type="ECO:0000313" key="2">
    <source>
        <dbReference type="RefSeq" id="XP_018460161.1"/>
    </source>
</evidence>
<dbReference type="RefSeq" id="XP_018460161.1">
    <property type="nucleotide sequence ID" value="XM_018604659.2"/>
</dbReference>
<keyword evidence="1" id="KW-1185">Reference proteome</keyword>
<reference evidence="2" key="2">
    <citation type="submission" date="2025-08" db="UniProtKB">
        <authorList>
            <consortium name="RefSeq"/>
        </authorList>
    </citation>
    <scope>IDENTIFICATION</scope>
    <source>
        <tissue evidence="2">Leaf</tissue>
    </source>
</reference>
<evidence type="ECO:0000313" key="1">
    <source>
        <dbReference type="Proteomes" id="UP000504610"/>
    </source>
</evidence>
<sequence>MYVTGCIESTPLTTLTLSTHDQSFNASYLSSRRWISTYKKDSLNHMNIIVLPRSRCTFLKHRRDINHCISSVWPSTWSSHGLLSHVPLSRGSLWKKEKPAMVSHEIPMPRNSSYGRTVLNGYAMLYVELEYFHLFEAAKGGSLGHHCLYMVCFLSTLE</sequence>
<dbReference type="KEGG" id="rsz:108831094"/>
<proteinExistence type="predicted"/>
<organism evidence="1 2">
    <name type="scientific">Raphanus sativus</name>
    <name type="common">Radish</name>
    <name type="synonym">Raphanus raphanistrum var. sativus</name>
    <dbReference type="NCBI Taxonomy" id="3726"/>
    <lineage>
        <taxon>Eukaryota</taxon>
        <taxon>Viridiplantae</taxon>
        <taxon>Streptophyta</taxon>
        <taxon>Embryophyta</taxon>
        <taxon>Tracheophyta</taxon>
        <taxon>Spermatophyta</taxon>
        <taxon>Magnoliopsida</taxon>
        <taxon>eudicotyledons</taxon>
        <taxon>Gunneridae</taxon>
        <taxon>Pentapetalae</taxon>
        <taxon>rosids</taxon>
        <taxon>malvids</taxon>
        <taxon>Brassicales</taxon>
        <taxon>Brassicaceae</taxon>
        <taxon>Brassiceae</taxon>
        <taxon>Raphanus</taxon>
    </lineage>
</organism>
<reference evidence="1" key="1">
    <citation type="journal article" date="2019" name="Database">
        <title>The radish genome database (RadishGD): an integrated information resource for radish genomics.</title>
        <authorList>
            <person name="Yu H.J."/>
            <person name="Baek S."/>
            <person name="Lee Y.J."/>
            <person name="Cho A."/>
            <person name="Mun J.H."/>
        </authorList>
    </citation>
    <scope>NUCLEOTIDE SEQUENCE [LARGE SCALE GENOMIC DNA]</scope>
    <source>
        <strain evidence="1">cv. WK10039</strain>
    </source>
</reference>
<name>A0A6J0LLD4_RAPSA</name>
<dbReference type="Proteomes" id="UP000504610">
    <property type="component" value="Chromosome 4"/>
</dbReference>
<dbReference type="AlphaFoldDB" id="A0A6J0LLD4"/>
<accession>A0A6J0LLD4</accession>
<protein>
    <submittedName>
        <fullName evidence="2">Uncharacterized protein LOC108831094 isoform X1</fullName>
    </submittedName>
</protein>
<dbReference type="GeneID" id="108831094"/>
<gene>
    <name evidence="2" type="primary">LOC108831094</name>
</gene>
<dbReference type="OrthoDB" id="655540at2759"/>